<evidence type="ECO:0000259" key="2">
    <source>
        <dbReference type="Pfam" id="PF22725"/>
    </source>
</evidence>
<dbReference type="SUPFAM" id="SSF55347">
    <property type="entry name" value="Glyceraldehyde-3-phosphate dehydrogenase-like, C-terminal domain"/>
    <property type="match status" value="1"/>
</dbReference>
<feature type="domain" description="Gfo/Idh/MocA-like oxidoreductase N-terminal" evidence="1">
    <location>
        <begin position="41"/>
        <end position="161"/>
    </location>
</feature>
<feature type="domain" description="GFO/IDH/MocA-like oxidoreductase" evidence="2">
    <location>
        <begin position="169"/>
        <end position="301"/>
    </location>
</feature>
<dbReference type="EMBL" id="FNHH01000019">
    <property type="protein sequence ID" value="SDM67726.1"/>
    <property type="molecule type" value="Genomic_DNA"/>
</dbReference>
<reference evidence="4" key="1">
    <citation type="submission" date="2016-10" db="EMBL/GenBank/DDBJ databases">
        <authorList>
            <person name="Varghese N."/>
            <person name="Submissions S."/>
        </authorList>
    </citation>
    <scope>NUCLEOTIDE SEQUENCE [LARGE SCALE GENOMIC DNA]</scope>
    <source>
        <strain evidence="4">DSM 24536</strain>
    </source>
</reference>
<gene>
    <name evidence="3" type="ORF">SAMN05421813_11946</name>
</gene>
<protein>
    <submittedName>
        <fullName evidence="3">Predicted dehydrogenase</fullName>
    </submittedName>
</protein>
<evidence type="ECO:0000313" key="3">
    <source>
        <dbReference type="EMBL" id="SDM67726.1"/>
    </source>
</evidence>
<dbReference type="OrthoDB" id="9771072at2"/>
<evidence type="ECO:0000259" key="1">
    <source>
        <dbReference type="Pfam" id="PF01408"/>
    </source>
</evidence>
<dbReference type="AlphaFoldDB" id="A0A1G9V6N3"/>
<sequence>MKTTDKSRRKFIATGALALSGLTAFGYQGISLSDLGQTGPIRIGLIGSGSRGQGLASLLSKIQGFELIACCDIIPENLQGGMKLAAKGARSYTDYKKLLQDKDIQAVIIATPLYLHYPMAVDAIAAGKHIYMEKTMAYTIPQALDLVKRVERSNLVFQVGHQYRYYSMYLKVKEILSQGWIGKVSHYECQYNRNSDWRKPVSDPKMERAINWRMYKEYCGGVLSELSAHEIDIVNWMEDSHPLKVAGFGGIDYWKDGRETFDNIRLVYEYPGGVKASVTSILSNEYKGYSIRILGSKGTIEILRDQAYIYPEATKKTLGTVDGVTGATIEVLPGGKGQPIVFEKQLDPTSYALQDFAECILKGKKPASNVNNGRDVAIAVHMGNQAAETEKTQYWKDEYSV</sequence>
<evidence type="ECO:0000313" key="4">
    <source>
        <dbReference type="Proteomes" id="UP000199226"/>
    </source>
</evidence>
<dbReference type="PANTHER" id="PTHR43818:SF12">
    <property type="entry name" value="NADH-DEPENDENT DEHYDROGENASE-RELATED"/>
    <property type="match status" value="1"/>
</dbReference>
<dbReference type="PANTHER" id="PTHR43818">
    <property type="entry name" value="BCDNA.GH03377"/>
    <property type="match status" value="1"/>
</dbReference>
<dbReference type="Pfam" id="PF22725">
    <property type="entry name" value="GFO_IDH_MocA_C3"/>
    <property type="match status" value="1"/>
</dbReference>
<dbReference type="InterPro" id="IPR055170">
    <property type="entry name" value="GFO_IDH_MocA-like_dom"/>
</dbReference>
<dbReference type="STRING" id="990371.SAMN05421813_11946"/>
<dbReference type="InterPro" id="IPR050463">
    <property type="entry name" value="Gfo/Idh/MocA_oxidrdct_glycsds"/>
</dbReference>
<dbReference type="Pfam" id="PF01408">
    <property type="entry name" value="GFO_IDH_MocA"/>
    <property type="match status" value="1"/>
</dbReference>
<dbReference type="GO" id="GO:0000166">
    <property type="term" value="F:nucleotide binding"/>
    <property type="evidence" value="ECO:0007669"/>
    <property type="project" value="InterPro"/>
</dbReference>
<accession>A0A1G9V6N3</accession>
<dbReference type="SUPFAM" id="SSF51735">
    <property type="entry name" value="NAD(P)-binding Rossmann-fold domains"/>
    <property type="match status" value="1"/>
</dbReference>
<dbReference type="Gene3D" id="3.30.360.10">
    <property type="entry name" value="Dihydrodipicolinate Reductase, domain 2"/>
    <property type="match status" value="1"/>
</dbReference>
<dbReference type="InterPro" id="IPR000683">
    <property type="entry name" value="Gfo/Idh/MocA-like_OxRdtase_N"/>
</dbReference>
<organism evidence="3 4">
    <name type="scientific">Daejeonella rubra</name>
    <dbReference type="NCBI Taxonomy" id="990371"/>
    <lineage>
        <taxon>Bacteria</taxon>
        <taxon>Pseudomonadati</taxon>
        <taxon>Bacteroidota</taxon>
        <taxon>Sphingobacteriia</taxon>
        <taxon>Sphingobacteriales</taxon>
        <taxon>Sphingobacteriaceae</taxon>
        <taxon>Daejeonella</taxon>
    </lineage>
</organism>
<dbReference type="InterPro" id="IPR036291">
    <property type="entry name" value="NAD(P)-bd_dom_sf"/>
</dbReference>
<proteinExistence type="predicted"/>
<dbReference type="Gene3D" id="3.40.50.720">
    <property type="entry name" value="NAD(P)-binding Rossmann-like Domain"/>
    <property type="match status" value="1"/>
</dbReference>
<dbReference type="RefSeq" id="WP_090705498.1">
    <property type="nucleotide sequence ID" value="NZ_FNHH01000019.1"/>
</dbReference>
<dbReference type="Proteomes" id="UP000199226">
    <property type="component" value="Unassembled WGS sequence"/>
</dbReference>
<keyword evidence="4" id="KW-1185">Reference proteome</keyword>
<name>A0A1G9V6N3_9SPHI</name>